<proteinExistence type="predicted"/>
<keyword evidence="3" id="KW-1185">Reference proteome</keyword>
<evidence type="ECO:0000313" key="3">
    <source>
        <dbReference type="Proteomes" id="UP001596540"/>
    </source>
</evidence>
<evidence type="ECO:0000259" key="1">
    <source>
        <dbReference type="Pfam" id="PF01814"/>
    </source>
</evidence>
<dbReference type="EMBL" id="JBHTBH010000005">
    <property type="protein sequence ID" value="MFC7328641.1"/>
    <property type="molecule type" value="Genomic_DNA"/>
</dbReference>
<dbReference type="RefSeq" id="WP_379871289.1">
    <property type="nucleotide sequence ID" value="NZ_JBHTBH010000005.1"/>
</dbReference>
<evidence type="ECO:0000313" key="2">
    <source>
        <dbReference type="EMBL" id="MFC7328641.1"/>
    </source>
</evidence>
<sequence>MAEDALALVRDENREIIAALSRLGRDRADRPALLDDLAARVVAHACAAESEFDHALAEQAGEPGIAHRRNGERRRIERLLSRLKAVETTGRHFDVLLHRLTAELRAHLAEEEDIVLPDLRSTAGPAGLADLAAAFERRRRAEYERLRPR</sequence>
<dbReference type="InterPro" id="IPR012312">
    <property type="entry name" value="Hemerythrin-like"/>
</dbReference>
<dbReference type="Pfam" id="PF01814">
    <property type="entry name" value="Hemerythrin"/>
    <property type="match status" value="1"/>
</dbReference>
<organism evidence="2 3">
    <name type="scientific">Marinactinospora rubrisoli</name>
    <dbReference type="NCBI Taxonomy" id="2715399"/>
    <lineage>
        <taxon>Bacteria</taxon>
        <taxon>Bacillati</taxon>
        <taxon>Actinomycetota</taxon>
        <taxon>Actinomycetes</taxon>
        <taxon>Streptosporangiales</taxon>
        <taxon>Nocardiopsidaceae</taxon>
        <taxon>Marinactinospora</taxon>
    </lineage>
</organism>
<name>A0ABW2KHC6_9ACTN</name>
<gene>
    <name evidence="2" type="ORF">ACFQRF_12895</name>
</gene>
<protein>
    <submittedName>
        <fullName evidence="2">Hemerythrin domain-containing protein</fullName>
    </submittedName>
</protein>
<comment type="caution">
    <text evidence="2">The sequence shown here is derived from an EMBL/GenBank/DDBJ whole genome shotgun (WGS) entry which is preliminary data.</text>
</comment>
<dbReference type="Proteomes" id="UP001596540">
    <property type="component" value="Unassembled WGS sequence"/>
</dbReference>
<reference evidence="3" key="1">
    <citation type="journal article" date="2019" name="Int. J. Syst. Evol. Microbiol.">
        <title>The Global Catalogue of Microorganisms (GCM) 10K type strain sequencing project: providing services to taxonomists for standard genome sequencing and annotation.</title>
        <authorList>
            <consortium name="The Broad Institute Genomics Platform"/>
            <consortium name="The Broad Institute Genome Sequencing Center for Infectious Disease"/>
            <person name="Wu L."/>
            <person name="Ma J."/>
        </authorList>
    </citation>
    <scope>NUCLEOTIDE SEQUENCE [LARGE SCALE GENOMIC DNA]</scope>
    <source>
        <strain evidence="3">CGMCC 4.7382</strain>
    </source>
</reference>
<feature type="domain" description="Hemerythrin-like" evidence="1">
    <location>
        <begin position="6"/>
        <end position="117"/>
    </location>
</feature>
<accession>A0ABW2KHC6</accession>